<dbReference type="EMBL" id="JAACJJ010000056">
    <property type="protein sequence ID" value="KAF5312095.1"/>
    <property type="molecule type" value="Genomic_DNA"/>
</dbReference>
<dbReference type="Gene3D" id="1.20.1280.50">
    <property type="match status" value="1"/>
</dbReference>
<evidence type="ECO:0000313" key="4">
    <source>
        <dbReference type="Proteomes" id="UP000567179"/>
    </source>
</evidence>
<feature type="compositionally biased region" description="Acidic residues" evidence="1">
    <location>
        <begin position="583"/>
        <end position="611"/>
    </location>
</feature>
<comment type="caution">
    <text evidence="3">The sequence shown here is derived from an EMBL/GenBank/DDBJ whole genome shotgun (WGS) entry which is preliminary data.</text>
</comment>
<name>A0A8H5AW04_9AGAR</name>
<dbReference type="Proteomes" id="UP000567179">
    <property type="component" value="Unassembled WGS sequence"/>
</dbReference>
<feature type="region of interest" description="Disordered" evidence="1">
    <location>
        <begin position="577"/>
        <end position="611"/>
    </location>
</feature>
<feature type="domain" description="F-box" evidence="2">
    <location>
        <begin position="42"/>
        <end position="106"/>
    </location>
</feature>
<protein>
    <recommendedName>
        <fullName evidence="2">F-box domain-containing protein</fullName>
    </recommendedName>
</protein>
<dbReference type="InterPro" id="IPR001810">
    <property type="entry name" value="F-box_dom"/>
</dbReference>
<keyword evidence="4" id="KW-1185">Reference proteome</keyword>
<dbReference type="Pfam" id="PF12937">
    <property type="entry name" value="F-box-like"/>
    <property type="match status" value="1"/>
</dbReference>
<evidence type="ECO:0000259" key="2">
    <source>
        <dbReference type="Pfam" id="PF12937"/>
    </source>
</evidence>
<dbReference type="AlphaFoldDB" id="A0A8H5AW04"/>
<organism evidence="3 4">
    <name type="scientific">Psilocybe cf. subviscida</name>
    <dbReference type="NCBI Taxonomy" id="2480587"/>
    <lineage>
        <taxon>Eukaryota</taxon>
        <taxon>Fungi</taxon>
        <taxon>Dikarya</taxon>
        <taxon>Basidiomycota</taxon>
        <taxon>Agaricomycotina</taxon>
        <taxon>Agaricomycetes</taxon>
        <taxon>Agaricomycetidae</taxon>
        <taxon>Agaricales</taxon>
        <taxon>Agaricineae</taxon>
        <taxon>Strophariaceae</taxon>
        <taxon>Psilocybe</taxon>
    </lineage>
</organism>
<sequence length="621" mass="70109">MNSTSATPVDDDIFKIEQEIERHAQIIVDLKIKRNSRLPIFKLPVEILCRIFRYTQDEWMTPGPYAYFVPQPDLPSELAWIAVTRVCQHWRNAALNEPSLWTRPSLHYGNWASEMLRRSRMAGITISFDDRSSVREDLLTTIVSHIPHTTTLTVQRVKKQKVEKLLTDLRSAAAPMLETLAIDATNAPPYLLLATLDTNSNDGVPTRLPETAFVGATKLCRLSLKAVDIDWKSHLLSSLTDLTLEKISPSGRPSRTEFLAVLERNPGLRKLTLRDALPTSDHLTNSFGDNRPRIPLLFLENLNIASEGVGCEFFCQNIVVSNKIKTIEGSVKYDHENNRQVHKLLSALDEANPSERLGSRSRHVTIIGTWAMSSILSFSASGRVSNSFGYSTDIPNYCEPDDSSLDLILNLQSPSGLAGVDSGETCNRIFSEFFHGLHWESLVRLTISDLRVYGTDFSATLAKTFGTLPQLRDVIVGDPCAKYLIDALLINSDKDPVLVPDSITFPGLCHLGFDEVTFDQEYEDGVLAMDRLLDCLMNRYERGVEIYSVSVETCRFFGETEAELLEEIVVNVTWDGEEHGHSDEDEDEDEDEYEREQFYDEEASDYDEDDDVYGLWNAPFY</sequence>
<evidence type="ECO:0000256" key="1">
    <source>
        <dbReference type="SAM" id="MobiDB-lite"/>
    </source>
</evidence>
<reference evidence="3 4" key="1">
    <citation type="journal article" date="2020" name="ISME J.">
        <title>Uncovering the hidden diversity of litter-decomposition mechanisms in mushroom-forming fungi.</title>
        <authorList>
            <person name="Floudas D."/>
            <person name="Bentzer J."/>
            <person name="Ahren D."/>
            <person name="Johansson T."/>
            <person name="Persson P."/>
            <person name="Tunlid A."/>
        </authorList>
    </citation>
    <scope>NUCLEOTIDE SEQUENCE [LARGE SCALE GENOMIC DNA]</scope>
    <source>
        <strain evidence="3 4">CBS 101986</strain>
    </source>
</reference>
<accession>A0A8H5AW04</accession>
<gene>
    <name evidence="3" type="ORF">D9619_003502</name>
</gene>
<proteinExistence type="predicted"/>
<dbReference type="OrthoDB" id="3172239at2759"/>
<evidence type="ECO:0000313" key="3">
    <source>
        <dbReference type="EMBL" id="KAF5312095.1"/>
    </source>
</evidence>